<dbReference type="Pfam" id="PF00241">
    <property type="entry name" value="Cofilin_ADF"/>
    <property type="match status" value="1"/>
</dbReference>
<dbReference type="Gene3D" id="1.10.238.10">
    <property type="entry name" value="EF-hand"/>
    <property type="match status" value="1"/>
</dbReference>
<dbReference type="InterPro" id="IPR029006">
    <property type="entry name" value="ADF-H/Gelsolin-like_dom_sf"/>
</dbReference>
<keyword evidence="3" id="KW-0106">Calcium</keyword>
<dbReference type="SUPFAM" id="SSF55753">
    <property type="entry name" value="Actin depolymerizing proteins"/>
    <property type="match status" value="1"/>
</dbReference>
<dbReference type="Proteomes" id="UP000694402">
    <property type="component" value="Unassembled WGS sequence"/>
</dbReference>
<dbReference type="Ensembl" id="ENSOTST00005064528.2">
    <property type="protein sequence ID" value="ENSOTSP00005059297.2"/>
    <property type="gene ID" value="ENSOTSG00005028553.2"/>
</dbReference>
<organism evidence="7 8">
    <name type="scientific">Oncorhynchus tshawytscha</name>
    <name type="common">Chinook salmon</name>
    <name type="synonym">Salmo tshawytscha</name>
    <dbReference type="NCBI Taxonomy" id="74940"/>
    <lineage>
        <taxon>Eukaryota</taxon>
        <taxon>Metazoa</taxon>
        <taxon>Chordata</taxon>
        <taxon>Craniata</taxon>
        <taxon>Vertebrata</taxon>
        <taxon>Euteleostomi</taxon>
        <taxon>Actinopterygii</taxon>
        <taxon>Neopterygii</taxon>
        <taxon>Teleostei</taxon>
        <taxon>Protacanthopterygii</taxon>
        <taxon>Salmoniformes</taxon>
        <taxon>Salmonidae</taxon>
        <taxon>Salmoninae</taxon>
        <taxon>Oncorhynchus</taxon>
    </lineage>
</organism>
<sequence>MVNLLDKDGSGMLGLVEFKILWIKIEKYLDLYREKDVDDSGQMSSAEMRIAVNDAGEIRSNRALSLSLSLHQIIVARYSESGLTVDFDNFVGCLIRLETLFNTFKTLDKDESGEVELTMLEIRVRLQGADKQEQLKLVLFKISDDGKCIIVDEDKCLKVKDLNGEEDVFRKIVNMMPTDDCRYALYDCSWESKDSPKEDLVFIMWAPEHSTIKKKMKYASSKQYIKATFQGLKFEWQVNDMSDAKDSSVFIDKLGGRGVVKRLEGREV</sequence>
<dbReference type="PANTHER" id="PTHR11913">
    <property type="entry name" value="COFILIN-RELATED"/>
    <property type="match status" value="1"/>
</dbReference>
<feature type="domain" description="ADF-H" evidence="6">
    <location>
        <begin position="106"/>
        <end position="254"/>
    </location>
</feature>
<evidence type="ECO:0000256" key="3">
    <source>
        <dbReference type="ARBA" id="ARBA00022837"/>
    </source>
</evidence>
<comment type="similarity">
    <text evidence="1">Belongs to the actin-binding proteins ADF family.</text>
</comment>
<reference evidence="7" key="2">
    <citation type="submission" date="2025-09" db="UniProtKB">
        <authorList>
            <consortium name="Ensembl"/>
        </authorList>
    </citation>
    <scope>IDENTIFICATION</scope>
</reference>
<keyword evidence="4" id="KW-0009">Actin-binding</keyword>
<dbReference type="Gene3D" id="3.40.20.10">
    <property type="entry name" value="Severin"/>
    <property type="match status" value="1"/>
</dbReference>
<evidence type="ECO:0000313" key="7">
    <source>
        <dbReference type="Ensembl" id="ENSOTSP00005059297.2"/>
    </source>
</evidence>
<dbReference type="CDD" id="cd11286">
    <property type="entry name" value="ADF_cofilin_like"/>
    <property type="match status" value="1"/>
</dbReference>
<dbReference type="SUPFAM" id="SSF47473">
    <property type="entry name" value="EF-hand"/>
    <property type="match status" value="1"/>
</dbReference>
<dbReference type="SMART" id="SM00102">
    <property type="entry name" value="ADF"/>
    <property type="match status" value="1"/>
</dbReference>
<reference evidence="7" key="1">
    <citation type="submission" date="2025-08" db="UniProtKB">
        <authorList>
            <consortium name="Ensembl"/>
        </authorList>
    </citation>
    <scope>IDENTIFICATION</scope>
</reference>
<dbReference type="PRINTS" id="PR00006">
    <property type="entry name" value="COFILIN"/>
</dbReference>
<accession>A0A8C8H5N1</accession>
<dbReference type="GeneTree" id="ENSGT00940000154784"/>
<dbReference type="InterPro" id="IPR002048">
    <property type="entry name" value="EF_hand_dom"/>
</dbReference>
<evidence type="ECO:0000256" key="1">
    <source>
        <dbReference type="ARBA" id="ARBA00006844"/>
    </source>
</evidence>
<dbReference type="InterPro" id="IPR018247">
    <property type="entry name" value="EF_Hand_1_Ca_BS"/>
</dbReference>
<dbReference type="InterPro" id="IPR017904">
    <property type="entry name" value="ADF/Cofilin"/>
</dbReference>
<dbReference type="PROSITE" id="PS00018">
    <property type="entry name" value="EF_HAND_1"/>
    <property type="match status" value="1"/>
</dbReference>
<protein>
    <submittedName>
        <fullName evidence="7">Uncharacterized protein</fullName>
    </submittedName>
</protein>
<evidence type="ECO:0000313" key="8">
    <source>
        <dbReference type="Proteomes" id="UP000694402"/>
    </source>
</evidence>
<keyword evidence="8" id="KW-1185">Reference proteome</keyword>
<dbReference type="AlphaFoldDB" id="A0A8C8H5N1"/>
<dbReference type="GO" id="GO:0015629">
    <property type="term" value="C:actin cytoskeleton"/>
    <property type="evidence" value="ECO:0007669"/>
    <property type="project" value="InterPro"/>
</dbReference>
<dbReference type="PROSITE" id="PS51263">
    <property type="entry name" value="ADF_H"/>
    <property type="match status" value="1"/>
</dbReference>
<dbReference type="GO" id="GO:0003779">
    <property type="term" value="F:actin binding"/>
    <property type="evidence" value="ECO:0007669"/>
    <property type="project" value="UniProtKB-KW"/>
</dbReference>
<dbReference type="InterPro" id="IPR002108">
    <property type="entry name" value="ADF-H"/>
</dbReference>
<evidence type="ECO:0000259" key="5">
    <source>
        <dbReference type="PROSITE" id="PS50222"/>
    </source>
</evidence>
<name>A0A8C8H5N1_ONCTS</name>
<keyword evidence="2" id="KW-0479">Metal-binding</keyword>
<proteinExistence type="inferred from homology"/>
<evidence type="ECO:0000256" key="2">
    <source>
        <dbReference type="ARBA" id="ARBA00022723"/>
    </source>
</evidence>
<dbReference type="PROSITE" id="PS50222">
    <property type="entry name" value="EF_HAND_2"/>
    <property type="match status" value="1"/>
</dbReference>
<evidence type="ECO:0000259" key="6">
    <source>
        <dbReference type="PROSITE" id="PS51263"/>
    </source>
</evidence>
<dbReference type="GO" id="GO:0005509">
    <property type="term" value="F:calcium ion binding"/>
    <property type="evidence" value="ECO:0007669"/>
    <property type="project" value="InterPro"/>
</dbReference>
<gene>
    <name evidence="7" type="primary">LOC112223952</name>
</gene>
<dbReference type="GO" id="GO:0030042">
    <property type="term" value="P:actin filament depolymerization"/>
    <property type="evidence" value="ECO:0007669"/>
    <property type="project" value="InterPro"/>
</dbReference>
<evidence type="ECO:0000256" key="4">
    <source>
        <dbReference type="ARBA" id="ARBA00023203"/>
    </source>
</evidence>
<feature type="domain" description="EF-hand" evidence="5">
    <location>
        <begin position="23"/>
        <end position="58"/>
    </location>
</feature>
<dbReference type="InterPro" id="IPR011992">
    <property type="entry name" value="EF-hand-dom_pair"/>
</dbReference>